<feature type="compositionally biased region" description="Low complexity" evidence="1">
    <location>
        <begin position="95"/>
        <end position="114"/>
    </location>
</feature>
<gene>
    <name evidence="2" type="ORF">FA15DRAFT_711092</name>
</gene>
<keyword evidence="3" id="KW-1185">Reference proteome</keyword>
<proteinExistence type="predicted"/>
<name>A0A5C3KAP5_COPMA</name>
<dbReference type="AlphaFoldDB" id="A0A5C3KAP5"/>
<evidence type="ECO:0000313" key="3">
    <source>
        <dbReference type="Proteomes" id="UP000307440"/>
    </source>
</evidence>
<accession>A0A5C3KAP5</accession>
<feature type="non-terminal residue" evidence="2">
    <location>
        <position position="1"/>
    </location>
</feature>
<protein>
    <submittedName>
        <fullName evidence="2">Uncharacterized protein</fullName>
    </submittedName>
</protein>
<feature type="compositionally biased region" description="Polar residues" evidence="1">
    <location>
        <begin position="72"/>
        <end position="85"/>
    </location>
</feature>
<dbReference type="EMBL" id="ML210561">
    <property type="protein sequence ID" value="TFK17139.1"/>
    <property type="molecule type" value="Genomic_DNA"/>
</dbReference>
<evidence type="ECO:0000313" key="2">
    <source>
        <dbReference type="EMBL" id="TFK17139.1"/>
    </source>
</evidence>
<feature type="region of interest" description="Disordered" evidence="1">
    <location>
        <begin position="1"/>
        <end position="46"/>
    </location>
</feature>
<reference evidence="2 3" key="1">
    <citation type="journal article" date="2019" name="Nat. Ecol. Evol.">
        <title>Megaphylogeny resolves global patterns of mushroom evolution.</title>
        <authorList>
            <person name="Varga T."/>
            <person name="Krizsan K."/>
            <person name="Foldi C."/>
            <person name="Dima B."/>
            <person name="Sanchez-Garcia M."/>
            <person name="Sanchez-Ramirez S."/>
            <person name="Szollosi G.J."/>
            <person name="Szarkandi J.G."/>
            <person name="Papp V."/>
            <person name="Albert L."/>
            <person name="Andreopoulos W."/>
            <person name="Angelini C."/>
            <person name="Antonin V."/>
            <person name="Barry K.W."/>
            <person name="Bougher N.L."/>
            <person name="Buchanan P."/>
            <person name="Buyck B."/>
            <person name="Bense V."/>
            <person name="Catcheside P."/>
            <person name="Chovatia M."/>
            <person name="Cooper J."/>
            <person name="Damon W."/>
            <person name="Desjardin D."/>
            <person name="Finy P."/>
            <person name="Geml J."/>
            <person name="Haridas S."/>
            <person name="Hughes K."/>
            <person name="Justo A."/>
            <person name="Karasinski D."/>
            <person name="Kautmanova I."/>
            <person name="Kiss B."/>
            <person name="Kocsube S."/>
            <person name="Kotiranta H."/>
            <person name="LaButti K.M."/>
            <person name="Lechner B.E."/>
            <person name="Liimatainen K."/>
            <person name="Lipzen A."/>
            <person name="Lukacs Z."/>
            <person name="Mihaltcheva S."/>
            <person name="Morgado L.N."/>
            <person name="Niskanen T."/>
            <person name="Noordeloos M.E."/>
            <person name="Ohm R.A."/>
            <person name="Ortiz-Santana B."/>
            <person name="Ovrebo C."/>
            <person name="Racz N."/>
            <person name="Riley R."/>
            <person name="Savchenko A."/>
            <person name="Shiryaev A."/>
            <person name="Soop K."/>
            <person name="Spirin V."/>
            <person name="Szebenyi C."/>
            <person name="Tomsovsky M."/>
            <person name="Tulloss R.E."/>
            <person name="Uehling J."/>
            <person name="Grigoriev I.V."/>
            <person name="Vagvolgyi C."/>
            <person name="Papp T."/>
            <person name="Martin F.M."/>
            <person name="Miettinen O."/>
            <person name="Hibbett D.S."/>
            <person name="Nagy L.G."/>
        </authorList>
    </citation>
    <scope>NUCLEOTIDE SEQUENCE [LARGE SCALE GENOMIC DNA]</scope>
    <source>
        <strain evidence="2 3">CBS 121175</strain>
    </source>
</reference>
<organism evidence="2 3">
    <name type="scientific">Coprinopsis marcescibilis</name>
    <name type="common">Agaric fungus</name>
    <name type="synonym">Psathyrella marcescibilis</name>
    <dbReference type="NCBI Taxonomy" id="230819"/>
    <lineage>
        <taxon>Eukaryota</taxon>
        <taxon>Fungi</taxon>
        <taxon>Dikarya</taxon>
        <taxon>Basidiomycota</taxon>
        <taxon>Agaricomycotina</taxon>
        <taxon>Agaricomycetes</taxon>
        <taxon>Agaricomycetidae</taxon>
        <taxon>Agaricales</taxon>
        <taxon>Agaricineae</taxon>
        <taxon>Psathyrellaceae</taxon>
        <taxon>Coprinopsis</taxon>
    </lineage>
</organism>
<sequence length="142" mass="15929">NIDSDFVSDRDFESDVEGAGNTTLRPIDEAASQPPNSPRVQDETWSLVGDTDADVESSNEMDLETGVEKLSLSGQDPEQTFSTPLRSLHRPYPLSATRRAIRSSSSPSRSPIRVRPTERRRVLGPALPTFDKKRSFYEFVFR</sequence>
<dbReference type="Proteomes" id="UP000307440">
    <property type="component" value="Unassembled WGS sequence"/>
</dbReference>
<feature type="region of interest" description="Disordered" evidence="1">
    <location>
        <begin position="71"/>
        <end position="119"/>
    </location>
</feature>
<dbReference type="STRING" id="230819.A0A5C3KAP5"/>
<evidence type="ECO:0000256" key="1">
    <source>
        <dbReference type="SAM" id="MobiDB-lite"/>
    </source>
</evidence>